<keyword evidence="2" id="KW-0496">Mitochondrion</keyword>
<keyword evidence="1" id="KW-1133">Transmembrane helix</keyword>
<keyword evidence="1" id="KW-0812">Transmembrane</keyword>
<sequence length="51" mass="6306">MPHLSPMNWIMTMMLMWLFMSLFMINTWWFIQSYKKPSTTSSSLISINWKW</sequence>
<dbReference type="EMBL" id="OZ076472">
    <property type="protein sequence ID" value="CAL5270599.1"/>
    <property type="molecule type" value="Genomic_DNA"/>
</dbReference>
<evidence type="ECO:0000256" key="1">
    <source>
        <dbReference type="SAM" id="Phobius"/>
    </source>
</evidence>
<name>A0AAT9J3J3_9ANNE</name>
<organism evidence="2">
    <name type="scientific">Haementeria sp. COZEM-ANN-HIR-001/002</name>
    <dbReference type="NCBI Taxonomy" id="3157987"/>
    <lineage>
        <taxon>Eukaryota</taxon>
        <taxon>Metazoa</taxon>
        <taxon>Spiralia</taxon>
        <taxon>Lophotrochozoa</taxon>
        <taxon>Annelida</taxon>
        <taxon>Clitellata</taxon>
        <taxon>Hirudinea</taxon>
        <taxon>Rhynchobdellida</taxon>
        <taxon>Glossiphoniidae</taxon>
        <taxon>Haementeria</taxon>
    </lineage>
</organism>
<dbReference type="AlphaFoldDB" id="A0AAT9J3J3"/>
<reference evidence="2" key="1">
    <citation type="submission" date="2024-06" db="EMBL/GenBank/DDBJ databases">
        <authorList>
            <person name="Manzano-Marin A."/>
            <person name="Manzano-Marin A."/>
            <person name="Alejandro Manzano Marin A."/>
        </authorList>
    </citation>
    <scope>NUCLEOTIDE SEQUENCE</scope>
</reference>
<geneLocation type="mitochondrion" evidence="2"/>
<gene>
    <name evidence="2" type="primary">atp8</name>
    <name evidence="2" type="ORF">HAPNMSUNAM_28</name>
</gene>
<accession>A0AAT9J3J3</accession>
<protein>
    <submittedName>
        <fullName evidence="2">ATP synthase F0 subunit 8</fullName>
    </submittedName>
</protein>
<evidence type="ECO:0000313" key="2">
    <source>
        <dbReference type="EMBL" id="CAL5270599.1"/>
    </source>
</evidence>
<proteinExistence type="predicted"/>
<feature type="transmembrane region" description="Helical" evidence="1">
    <location>
        <begin position="6"/>
        <end position="31"/>
    </location>
</feature>
<keyword evidence="1" id="KW-0472">Membrane</keyword>